<proteinExistence type="predicted"/>
<dbReference type="EMBL" id="AKHW03006198">
    <property type="protein sequence ID" value="KYO23548.1"/>
    <property type="molecule type" value="Genomic_DNA"/>
</dbReference>
<organism evidence="2 3">
    <name type="scientific">Alligator mississippiensis</name>
    <name type="common">American alligator</name>
    <dbReference type="NCBI Taxonomy" id="8496"/>
    <lineage>
        <taxon>Eukaryota</taxon>
        <taxon>Metazoa</taxon>
        <taxon>Chordata</taxon>
        <taxon>Craniata</taxon>
        <taxon>Vertebrata</taxon>
        <taxon>Euteleostomi</taxon>
        <taxon>Archelosauria</taxon>
        <taxon>Archosauria</taxon>
        <taxon>Crocodylia</taxon>
        <taxon>Alligatoridae</taxon>
        <taxon>Alligatorinae</taxon>
        <taxon>Alligator</taxon>
    </lineage>
</organism>
<evidence type="ECO:0000313" key="2">
    <source>
        <dbReference type="EMBL" id="KYO23548.1"/>
    </source>
</evidence>
<keyword evidence="1" id="KW-0732">Signal</keyword>
<evidence type="ECO:0008006" key="4">
    <source>
        <dbReference type="Google" id="ProtNLM"/>
    </source>
</evidence>
<name>A0A151MGB3_ALLMI</name>
<sequence>MIAAPFPGPRWLLLATLLTAFCHHCDHHLAWVSLGHVCSLVLHGHVARFIAVYEAPCLHANATETLDCHPDSNRDANDMQVNTTTTAIHELLGLQVCCLWAYPGSQKWWLHIIQCSWDNEQWLDSFCMTWATFQELLNHLCLHLEQQATIMQPPFPTQDQLATSARLCYISHLFSMVKATPGEAILEVCGTLQDVLGHTMLQTHNPLEMVARFHALGFTQGMGSLDGIHILISWLPHGDHHSYRSLGIHSIMLQVIDNHQDSLTSVSPDLTGSVHNAHIFQNSALPALVENRCFLPCVPDLQLSEMVVLGPHLPTPPLAHVTLH</sequence>
<feature type="chain" id="PRO_5007585135" description="DDE Tnp4 domain-containing protein" evidence="1">
    <location>
        <begin position="28"/>
        <end position="324"/>
    </location>
</feature>
<evidence type="ECO:0000256" key="1">
    <source>
        <dbReference type="SAM" id="SignalP"/>
    </source>
</evidence>
<keyword evidence="3" id="KW-1185">Reference proteome</keyword>
<protein>
    <recommendedName>
        <fullName evidence="4">DDE Tnp4 domain-containing protein</fullName>
    </recommendedName>
</protein>
<dbReference type="AlphaFoldDB" id="A0A151MGB3"/>
<feature type="signal peptide" evidence="1">
    <location>
        <begin position="1"/>
        <end position="27"/>
    </location>
</feature>
<reference evidence="2 3" key="1">
    <citation type="journal article" date="2012" name="Genome Biol.">
        <title>Sequencing three crocodilian genomes to illuminate the evolution of archosaurs and amniotes.</title>
        <authorList>
            <person name="St John J.A."/>
            <person name="Braun E.L."/>
            <person name="Isberg S.R."/>
            <person name="Miles L.G."/>
            <person name="Chong A.Y."/>
            <person name="Gongora J."/>
            <person name="Dalzell P."/>
            <person name="Moran C."/>
            <person name="Bed'hom B."/>
            <person name="Abzhanov A."/>
            <person name="Burgess S.C."/>
            <person name="Cooksey A.M."/>
            <person name="Castoe T.A."/>
            <person name="Crawford N.G."/>
            <person name="Densmore L.D."/>
            <person name="Drew J.C."/>
            <person name="Edwards S.V."/>
            <person name="Faircloth B.C."/>
            <person name="Fujita M.K."/>
            <person name="Greenwold M.J."/>
            <person name="Hoffmann F.G."/>
            <person name="Howard J.M."/>
            <person name="Iguchi T."/>
            <person name="Janes D.E."/>
            <person name="Khan S.Y."/>
            <person name="Kohno S."/>
            <person name="de Koning A.J."/>
            <person name="Lance S.L."/>
            <person name="McCarthy F.M."/>
            <person name="McCormack J.E."/>
            <person name="Merchant M.E."/>
            <person name="Peterson D.G."/>
            <person name="Pollock D.D."/>
            <person name="Pourmand N."/>
            <person name="Raney B.J."/>
            <person name="Roessler K.A."/>
            <person name="Sanford J.R."/>
            <person name="Sawyer R.H."/>
            <person name="Schmidt C.J."/>
            <person name="Triplett E.W."/>
            <person name="Tuberville T.D."/>
            <person name="Venegas-Anaya M."/>
            <person name="Howard J.T."/>
            <person name="Jarvis E.D."/>
            <person name="Guillette L.J.Jr."/>
            <person name="Glenn T.C."/>
            <person name="Green R.E."/>
            <person name="Ray D.A."/>
        </authorList>
    </citation>
    <scope>NUCLEOTIDE SEQUENCE [LARGE SCALE GENOMIC DNA]</scope>
    <source>
        <strain evidence="2">KSC_2009_1</strain>
    </source>
</reference>
<accession>A0A151MGB3</accession>
<evidence type="ECO:0000313" key="3">
    <source>
        <dbReference type="Proteomes" id="UP000050525"/>
    </source>
</evidence>
<gene>
    <name evidence="2" type="ORF">Y1Q_0010110</name>
</gene>
<dbReference type="STRING" id="8496.A0A151MGB3"/>
<dbReference type="Proteomes" id="UP000050525">
    <property type="component" value="Unassembled WGS sequence"/>
</dbReference>
<comment type="caution">
    <text evidence="2">The sequence shown here is derived from an EMBL/GenBank/DDBJ whole genome shotgun (WGS) entry which is preliminary data.</text>
</comment>